<organism evidence="2 3">
    <name type="scientific">Brevifollis gellanilyticus</name>
    <dbReference type="NCBI Taxonomy" id="748831"/>
    <lineage>
        <taxon>Bacteria</taxon>
        <taxon>Pseudomonadati</taxon>
        <taxon>Verrucomicrobiota</taxon>
        <taxon>Verrucomicrobiia</taxon>
        <taxon>Verrucomicrobiales</taxon>
        <taxon>Verrucomicrobiaceae</taxon>
    </lineage>
</organism>
<evidence type="ECO:0000313" key="2">
    <source>
        <dbReference type="EMBL" id="GEP42241.1"/>
    </source>
</evidence>
<feature type="domain" description="DUF4394" evidence="1">
    <location>
        <begin position="28"/>
        <end position="276"/>
    </location>
</feature>
<dbReference type="InterPro" id="IPR015919">
    <property type="entry name" value="Cadherin-like_sf"/>
</dbReference>
<reference evidence="2 3" key="1">
    <citation type="submission" date="2019-07" db="EMBL/GenBank/DDBJ databases">
        <title>Whole genome shotgun sequence of Brevifollis gellanilyticus NBRC 108608.</title>
        <authorList>
            <person name="Hosoyama A."/>
            <person name="Uohara A."/>
            <person name="Ohji S."/>
            <person name="Ichikawa N."/>
        </authorList>
    </citation>
    <scope>NUCLEOTIDE SEQUENCE [LARGE SCALE GENOMIC DNA]</scope>
    <source>
        <strain evidence="2 3">NBRC 108608</strain>
    </source>
</reference>
<dbReference type="AlphaFoldDB" id="A0A512M7C0"/>
<dbReference type="EMBL" id="BKAG01000008">
    <property type="protein sequence ID" value="GEP42241.1"/>
    <property type="molecule type" value="Genomic_DNA"/>
</dbReference>
<proteinExistence type="predicted"/>
<sequence>MLLLALTQITIAQVAPTPIYVLTDTGALATATLSAPGTTSTPIAITGIAAGETLVGIDVRPQNSALYGVGVDPVAETVQIYHITPQTGAAVAVGTPFFYTLVDGVTKVDLPPAGWDIDFNPAVDRLRLVAGSLNLRANPNNGTPVDGNAGMPGNNADGSFNGFSTVASATAYTNNQPNNGNITTQYTLDAATNALYIQNPPNNGTLTNQLIITVAGSPLDFTSVSGFDIEPGVNAAGSAMAVSSGVGYAVLTAASTSNLYQIDLTTGAATVIANFAPRSFTIRHRLPVSIALNDTGTSLVRFSPLNPSTTTSVALSGITSGEVIVGVDMRPATGQFYALGIDTTLNTGSLYLLDPQTGALATVGVAGQVAFVDAMGMAVPLPPASVGYDIDFNPTVDRVRVVSGSGLNFRVRPDTGAAVDGNAVTGGTNTDGSINGPTTGVNGTAYTNSFGGATATTQYTLDAVTNSLYIQNPPNNGTQTNGLPVTLAGSTLDFASPVGFDILGSVTVATSNIAATGDGFFVTSVGATGGVYRINLATGAATLLGTPGVNLSSFSIISMPTVATVTTPTVANLTPTSAVLGGTVSDDGGSAVTQRGIVLALTSASPTPSLGGTGVTNLPAGGTASTFTVGAPGLTTSASYSFRAYVTNALGTTYSAVRTFTPPILAQPVFPTTIVSQDYMVTLNFAPGTTFTSSLLPAGLKLDAKTGVIKGRPATPGSYVFTITAKGAGGATITYSNTLIVQALPRSAVGAFIGLVLPDVNLNGNAGGRIDLTTTNKGSYTLKLTQRTKSYSSPANSFLTTSVGANPTLTVTFTGGITVNLTLFPNDTVTGTLTVGADSVAISGWRKIYDKVFYPANPEMGYYSVSMKRTPVNAGNVIVPQGSGFASVLIGEDGSATFAGQSADGMPLTSGGFMGPNGEILVHAQTYTKLGAVLGILGQTNDPGDNYAENTITGSLYLTKPATTGRTYPAALNVLELETAGKYLAYAAKGAIVLGLPSTEDPSTLDFYDGGISLAAINPDLVDSVTLAIPSLKVGVPVAGSLQNPGRVALTINAATGSVTGTFKLSDAGRNAIYKFQGMIIRRADGSTTANGYFLLPQIPVGAETAANSPILSGSVDLVP</sequence>
<dbReference type="GO" id="GO:0016020">
    <property type="term" value="C:membrane"/>
    <property type="evidence" value="ECO:0007669"/>
    <property type="project" value="InterPro"/>
</dbReference>
<evidence type="ECO:0000259" key="1">
    <source>
        <dbReference type="Pfam" id="PF14339"/>
    </source>
</evidence>
<dbReference type="InterPro" id="IPR013783">
    <property type="entry name" value="Ig-like_fold"/>
</dbReference>
<feature type="domain" description="DUF4394" evidence="1">
    <location>
        <begin position="299"/>
        <end position="546"/>
    </location>
</feature>
<evidence type="ECO:0000313" key="3">
    <source>
        <dbReference type="Proteomes" id="UP000321577"/>
    </source>
</evidence>
<dbReference type="Pfam" id="PF05345">
    <property type="entry name" value="He_PIG"/>
    <property type="match status" value="1"/>
</dbReference>
<protein>
    <recommendedName>
        <fullName evidence="1">DUF4394 domain-containing protein</fullName>
    </recommendedName>
</protein>
<name>A0A512M7C0_9BACT</name>
<keyword evidence="3" id="KW-1185">Reference proteome</keyword>
<dbReference type="SUPFAM" id="SSF49313">
    <property type="entry name" value="Cadherin-like"/>
    <property type="match status" value="1"/>
</dbReference>
<dbReference type="Proteomes" id="UP000321577">
    <property type="component" value="Unassembled WGS sequence"/>
</dbReference>
<dbReference type="GO" id="GO:0005509">
    <property type="term" value="F:calcium ion binding"/>
    <property type="evidence" value="ECO:0007669"/>
    <property type="project" value="InterPro"/>
</dbReference>
<accession>A0A512M7C0</accession>
<dbReference type="Pfam" id="PF14339">
    <property type="entry name" value="DUF4394"/>
    <property type="match status" value="2"/>
</dbReference>
<dbReference type="InterPro" id="IPR025507">
    <property type="entry name" value="DUF4394"/>
</dbReference>
<dbReference type="Gene3D" id="2.60.40.10">
    <property type="entry name" value="Immunoglobulins"/>
    <property type="match status" value="1"/>
</dbReference>
<comment type="caution">
    <text evidence="2">The sequence shown here is derived from an EMBL/GenBank/DDBJ whole genome shotgun (WGS) entry which is preliminary data.</text>
</comment>
<gene>
    <name evidence="2" type="ORF">BGE01nite_15320</name>
</gene>